<comment type="caution">
    <text evidence="2">The sequence shown here is derived from an EMBL/GenBank/DDBJ whole genome shotgun (WGS) entry which is preliminary data.</text>
</comment>
<dbReference type="SUPFAM" id="SSF55729">
    <property type="entry name" value="Acyl-CoA N-acyltransferases (Nat)"/>
    <property type="match status" value="1"/>
</dbReference>
<dbReference type="InterPro" id="IPR016181">
    <property type="entry name" value="Acyl_CoA_acyltransferase"/>
</dbReference>
<dbReference type="CDD" id="cd04301">
    <property type="entry name" value="NAT_SF"/>
    <property type="match status" value="1"/>
</dbReference>
<name>A0A425XWJ1_9BACT</name>
<evidence type="ECO:0000259" key="1">
    <source>
        <dbReference type="PROSITE" id="PS51186"/>
    </source>
</evidence>
<feature type="domain" description="N-acetyltransferase" evidence="1">
    <location>
        <begin position="1"/>
        <end position="134"/>
    </location>
</feature>
<dbReference type="InterPro" id="IPR000182">
    <property type="entry name" value="GNAT_dom"/>
</dbReference>
<gene>
    <name evidence="2" type="ORF">DWB61_17280</name>
</gene>
<dbReference type="Pfam" id="PF13508">
    <property type="entry name" value="Acetyltransf_7"/>
    <property type="match status" value="1"/>
</dbReference>
<accession>A0A425XWJ1</accession>
<organism evidence="2 3">
    <name type="scientific">Ancylomarina euxinus</name>
    <dbReference type="NCBI Taxonomy" id="2283627"/>
    <lineage>
        <taxon>Bacteria</taxon>
        <taxon>Pseudomonadati</taxon>
        <taxon>Bacteroidota</taxon>
        <taxon>Bacteroidia</taxon>
        <taxon>Marinilabiliales</taxon>
        <taxon>Marinifilaceae</taxon>
        <taxon>Ancylomarina</taxon>
    </lineage>
</organism>
<dbReference type="Gene3D" id="3.40.630.30">
    <property type="match status" value="1"/>
</dbReference>
<dbReference type="GO" id="GO:0016747">
    <property type="term" value="F:acyltransferase activity, transferring groups other than amino-acyl groups"/>
    <property type="evidence" value="ECO:0007669"/>
    <property type="project" value="InterPro"/>
</dbReference>
<sequence length="134" mass="15894">MKIRAYNKDEDEDQLMKMIETEGKEWACYSDESVSDKYKLALCNSITYVAYEGDRLCGYSRSINDCGFYVYVCDLLVMPKYRGRKIGRKLMECIYTEYPNHIVYVMSDVDEYYMEQGYKREGSIYEVTNSKKEQ</sequence>
<protein>
    <submittedName>
        <fullName evidence="2">N-acetyltransferase</fullName>
    </submittedName>
</protein>
<dbReference type="OrthoDB" id="9788916at2"/>
<dbReference type="AlphaFoldDB" id="A0A425XWJ1"/>
<evidence type="ECO:0000313" key="2">
    <source>
        <dbReference type="EMBL" id="RRG19011.1"/>
    </source>
</evidence>
<dbReference type="PROSITE" id="PS51186">
    <property type="entry name" value="GNAT"/>
    <property type="match status" value="1"/>
</dbReference>
<dbReference type="Proteomes" id="UP000285794">
    <property type="component" value="Unassembled WGS sequence"/>
</dbReference>
<reference evidence="2 3" key="1">
    <citation type="submission" date="2018-07" db="EMBL/GenBank/DDBJ databases">
        <title>Draft genome sequence of Ancylomarina sp. M1P.</title>
        <authorList>
            <person name="Yadav S."/>
            <person name="Villanueva L."/>
            <person name="Damste J.S.S."/>
        </authorList>
    </citation>
    <scope>NUCLEOTIDE SEQUENCE [LARGE SCALE GENOMIC DNA]</scope>
    <source>
        <strain evidence="2 3">M1P</strain>
    </source>
</reference>
<proteinExistence type="predicted"/>
<dbReference type="RefSeq" id="WP_125032155.1">
    <property type="nucleotide sequence ID" value="NZ_JAPXVP010000028.1"/>
</dbReference>
<keyword evidence="3" id="KW-1185">Reference proteome</keyword>
<dbReference type="EMBL" id="QQWG01000031">
    <property type="protein sequence ID" value="RRG19011.1"/>
    <property type="molecule type" value="Genomic_DNA"/>
</dbReference>
<evidence type="ECO:0000313" key="3">
    <source>
        <dbReference type="Proteomes" id="UP000285794"/>
    </source>
</evidence>
<keyword evidence="2" id="KW-0808">Transferase</keyword>